<feature type="transmembrane region" description="Helical" evidence="2">
    <location>
        <begin position="201"/>
        <end position="226"/>
    </location>
</feature>
<keyword evidence="2" id="KW-0472">Membrane</keyword>
<dbReference type="GO" id="GO:0005741">
    <property type="term" value="C:mitochondrial outer membrane"/>
    <property type="evidence" value="ECO:0007669"/>
    <property type="project" value="TreeGrafter"/>
</dbReference>
<accession>A0A6A5X0J0</accession>
<dbReference type="PANTHER" id="PTHR38409:SF1">
    <property type="entry name" value="MITOCHONDRIAL ADAPTER PROTEIN MCP1"/>
    <property type="match status" value="1"/>
</dbReference>
<keyword evidence="2" id="KW-1133">Transmembrane helix</keyword>
<evidence type="ECO:0000259" key="3">
    <source>
        <dbReference type="Pfam" id="PF07950"/>
    </source>
</evidence>
<reference evidence="4" key="1">
    <citation type="journal article" date="2020" name="Stud. Mycol.">
        <title>101 Dothideomycetes genomes: a test case for predicting lifestyles and emergence of pathogens.</title>
        <authorList>
            <person name="Haridas S."/>
            <person name="Albert R."/>
            <person name="Binder M."/>
            <person name="Bloem J."/>
            <person name="Labutti K."/>
            <person name="Salamov A."/>
            <person name="Andreopoulos B."/>
            <person name="Baker S."/>
            <person name="Barry K."/>
            <person name="Bills G."/>
            <person name="Bluhm B."/>
            <person name="Cannon C."/>
            <person name="Castanera R."/>
            <person name="Culley D."/>
            <person name="Daum C."/>
            <person name="Ezra D."/>
            <person name="Gonzalez J."/>
            <person name="Henrissat B."/>
            <person name="Kuo A."/>
            <person name="Liang C."/>
            <person name="Lipzen A."/>
            <person name="Lutzoni F."/>
            <person name="Magnuson J."/>
            <person name="Mondo S."/>
            <person name="Nolan M."/>
            <person name="Ohm R."/>
            <person name="Pangilinan J."/>
            <person name="Park H.-J."/>
            <person name="Ramirez L."/>
            <person name="Alfaro M."/>
            <person name="Sun H."/>
            <person name="Tritt A."/>
            <person name="Yoshinaga Y."/>
            <person name="Zwiers L.-H."/>
            <person name="Turgeon B."/>
            <person name="Goodwin S."/>
            <person name="Spatafora J."/>
            <person name="Crous P."/>
            <person name="Grigoriev I."/>
        </authorList>
    </citation>
    <scope>NUCLEOTIDE SEQUENCE</scope>
    <source>
        <strain evidence="4">CBS 123094</strain>
    </source>
</reference>
<sequence>MARPDTPPQSPDGGESLLGLTEVDPSPVEETPSEFKEGYFPSSQPASSRTSTLGLGNHGPAYYLTRIQKYSSYAFTIFASFHVANTSLIPLLTTSVPESNRYLLLTRPYYQSSLTEPLLITIPLLAHVCSGVALRFYRRAQALRRYGAESHRDRKTIPWPAISGTSMLGYAFMPFIGFHLWTTRILPLYMHGDSSLINLSYISHGFALHPFVSFAGFTALVGIGVWHMTWGAARWLGMAPFQVGHTDSEVPREVVKKRRWYSINGVAALVTGLWLAGGLGVVGRGGSTAGWIGKEFDELYRSIPLIGKW</sequence>
<feature type="transmembrane region" description="Helical" evidence="2">
    <location>
        <begin position="117"/>
        <end position="137"/>
    </location>
</feature>
<dbReference type="InterPro" id="IPR012472">
    <property type="entry name" value="MCP1_TM"/>
</dbReference>
<feature type="compositionally biased region" description="Pro residues" evidence="1">
    <location>
        <begin position="1"/>
        <end position="10"/>
    </location>
</feature>
<name>A0A6A5X0J0_9PLEO</name>
<dbReference type="Proteomes" id="UP000799779">
    <property type="component" value="Unassembled WGS sequence"/>
</dbReference>
<dbReference type="OrthoDB" id="10259513at2759"/>
<feature type="transmembrane region" description="Helical" evidence="2">
    <location>
        <begin position="261"/>
        <end position="282"/>
    </location>
</feature>
<proteinExistence type="predicted"/>
<dbReference type="PANTHER" id="PTHR38409">
    <property type="entry name" value="MDM10-COMPLEMENTING PROTEIN 1"/>
    <property type="match status" value="1"/>
</dbReference>
<dbReference type="GO" id="GO:0007005">
    <property type="term" value="P:mitochondrion organization"/>
    <property type="evidence" value="ECO:0007669"/>
    <property type="project" value="TreeGrafter"/>
</dbReference>
<keyword evidence="5" id="KW-1185">Reference proteome</keyword>
<protein>
    <recommendedName>
        <fullName evidence="3">Mitochondrial adapter protein MCP1 transmembrane domain-containing protein</fullName>
    </recommendedName>
</protein>
<organism evidence="4 5">
    <name type="scientific">Amniculicola lignicola CBS 123094</name>
    <dbReference type="NCBI Taxonomy" id="1392246"/>
    <lineage>
        <taxon>Eukaryota</taxon>
        <taxon>Fungi</taxon>
        <taxon>Dikarya</taxon>
        <taxon>Ascomycota</taxon>
        <taxon>Pezizomycotina</taxon>
        <taxon>Dothideomycetes</taxon>
        <taxon>Pleosporomycetidae</taxon>
        <taxon>Pleosporales</taxon>
        <taxon>Amniculicolaceae</taxon>
        <taxon>Amniculicola</taxon>
    </lineage>
</organism>
<dbReference type="AlphaFoldDB" id="A0A6A5X0J0"/>
<feature type="transmembrane region" description="Helical" evidence="2">
    <location>
        <begin position="157"/>
        <end position="181"/>
    </location>
</feature>
<evidence type="ECO:0000313" key="4">
    <source>
        <dbReference type="EMBL" id="KAF2007078.1"/>
    </source>
</evidence>
<feature type="compositionally biased region" description="Polar residues" evidence="1">
    <location>
        <begin position="41"/>
        <end position="52"/>
    </location>
</feature>
<dbReference type="EMBL" id="ML977558">
    <property type="protein sequence ID" value="KAF2007078.1"/>
    <property type="molecule type" value="Genomic_DNA"/>
</dbReference>
<evidence type="ECO:0000256" key="1">
    <source>
        <dbReference type="SAM" id="MobiDB-lite"/>
    </source>
</evidence>
<evidence type="ECO:0000313" key="5">
    <source>
        <dbReference type="Proteomes" id="UP000799779"/>
    </source>
</evidence>
<evidence type="ECO:0000256" key="2">
    <source>
        <dbReference type="SAM" id="Phobius"/>
    </source>
</evidence>
<dbReference type="InterPro" id="IPR039960">
    <property type="entry name" value="MCP1"/>
</dbReference>
<keyword evidence="2" id="KW-0812">Transmembrane</keyword>
<dbReference type="Pfam" id="PF07950">
    <property type="entry name" value="MCP1_TM"/>
    <property type="match status" value="1"/>
</dbReference>
<dbReference type="GO" id="GO:0055088">
    <property type="term" value="P:lipid homeostasis"/>
    <property type="evidence" value="ECO:0007669"/>
    <property type="project" value="InterPro"/>
</dbReference>
<feature type="transmembrane region" description="Helical" evidence="2">
    <location>
        <begin position="73"/>
        <end position="97"/>
    </location>
</feature>
<gene>
    <name evidence="4" type="ORF">P154DRAFT_481043</name>
</gene>
<feature type="region of interest" description="Disordered" evidence="1">
    <location>
        <begin position="1"/>
        <end position="52"/>
    </location>
</feature>
<feature type="domain" description="Mitochondrial adapter protein MCP1 transmembrane" evidence="3">
    <location>
        <begin position="174"/>
        <end position="286"/>
    </location>
</feature>